<feature type="region of interest" description="Disordered" evidence="3">
    <location>
        <begin position="312"/>
        <end position="337"/>
    </location>
</feature>
<dbReference type="Pfam" id="PF22600">
    <property type="entry name" value="MTPAP-like_central"/>
    <property type="match status" value="1"/>
</dbReference>
<feature type="region of interest" description="Disordered" evidence="3">
    <location>
        <begin position="469"/>
        <end position="541"/>
    </location>
</feature>
<dbReference type="GO" id="GO:0046872">
    <property type="term" value="F:metal ion binding"/>
    <property type="evidence" value="ECO:0007669"/>
    <property type="project" value="UniProtKB-KW"/>
</dbReference>
<dbReference type="GO" id="GO:0031123">
    <property type="term" value="P:RNA 3'-end processing"/>
    <property type="evidence" value="ECO:0007669"/>
    <property type="project" value="TreeGrafter"/>
</dbReference>
<feature type="compositionally biased region" description="Gly residues" evidence="3">
    <location>
        <begin position="312"/>
        <end position="321"/>
    </location>
</feature>
<keyword evidence="1" id="KW-0479">Metal-binding</keyword>
<feature type="domain" description="Poly(A) RNA polymerase mitochondrial-like central palm" evidence="6">
    <location>
        <begin position="2"/>
        <end position="109"/>
    </location>
</feature>
<sequence>MRAKIIGRITEVVVGLWPEARVLVCGSVATGLYLFDSDIDLVVLGTDMTLGPVRLEMLKEALVQDEITTDDEVQVRGASRIPLLQFVEAYSRLTVDICFDVLGAVENVSFVRQSLYAIPELKALYFVLKTFLKQSNLNQVFSGGLSSHALILMLISFEQLRPMAASDAATLSGMVLGARLTQFLQYYSLDFDYTQAISVLQGGYLFPKSIRRWLDPSRPELISIEDPSASNDICRQSYKYPMVRSYFAEVGQTLLKFVYEGASEPVPSLLSTMIFPGPYAVFHKQRLESVAGWAAGRKSYAKYSAQLHVGGGRRGVRGGRGAVRASARPRAAEQPDPDLSLDSADIHTVMMRNIPNKHSAASLLEVINKSFKGTYDFFYLPIDFKNKCNLGYAFINFIESQTVAAFAKAFDGVKWSSFNSFKVCAISPARIQGKAALIAHFQNSSLMYREKACRPLIFVSSGPRRGEPLPFPFNTGAAGPPGPGEWNSSQSCGPEARDSSASASGPSGPSTSTHPSPASHSAADSAPGSGPPRDICADSEP</sequence>
<dbReference type="InterPro" id="IPR054708">
    <property type="entry name" value="MTPAP-like_central"/>
</dbReference>
<evidence type="ECO:0000256" key="3">
    <source>
        <dbReference type="SAM" id="MobiDB-lite"/>
    </source>
</evidence>
<keyword evidence="2" id="KW-0460">Magnesium</keyword>
<dbReference type="InterPro" id="IPR007201">
    <property type="entry name" value="Mei2-like_Rrm_C"/>
</dbReference>
<dbReference type="InterPro" id="IPR043519">
    <property type="entry name" value="NT_sf"/>
</dbReference>
<dbReference type="GeneID" id="25563851"/>
<dbReference type="Pfam" id="PF03828">
    <property type="entry name" value="PAP_assoc"/>
    <property type="match status" value="1"/>
</dbReference>
<reference evidence="7 8" key="1">
    <citation type="submission" date="2010-05" db="EMBL/GenBank/DDBJ databases">
        <title>The Genome Sequence of Thecamonas trahens ATCC 50062.</title>
        <authorList>
            <consortium name="The Broad Institute Genome Sequencing Platform"/>
            <person name="Russ C."/>
            <person name="Cuomo C."/>
            <person name="Shea T."/>
            <person name="Young S.K."/>
            <person name="Zeng Q."/>
            <person name="Koehrsen M."/>
            <person name="Haas B."/>
            <person name="Borodovsky M."/>
            <person name="Guigo R."/>
            <person name="Alvarado L."/>
            <person name="Berlin A."/>
            <person name="Bochicchio J."/>
            <person name="Borenstein D."/>
            <person name="Chapman S."/>
            <person name="Chen Z."/>
            <person name="Freedman E."/>
            <person name="Gellesch M."/>
            <person name="Goldberg J."/>
            <person name="Griggs A."/>
            <person name="Gujja S."/>
            <person name="Heilman E."/>
            <person name="Heiman D."/>
            <person name="Hepburn T."/>
            <person name="Howarth C."/>
            <person name="Jen D."/>
            <person name="Larson L."/>
            <person name="Mehta T."/>
            <person name="Park D."/>
            <person name="Pearson M."/>
            <person name="Roberts A."/>
            <person name="Saif S."/>
            <person name="Shenoy N."/>
            <person name="Sisk P."/>
            <person name="Stolte C."/>
            <person name="Sykes S."/>
            <person name="Thomson T."/>
            <person name="Walk T."/>
            <person name="White J."/>
            <person name="Yandava C."/>
            <person name="Burger G."/>
            <person name="Gray M.W."/>
            <person name="Holland P.W.H."/>
            <person name="King N."/>
            <person name="Lang F.B.F."/>
            <person name="Roger A.J."/>
            <person name="Ruiz-Trillo I."/>
            <person name="Lander E."/>
            <person name="Nusbaum C."/>
        </authorList>
    </citation>
    <scope>NUCLEOTIDE SEQUENCE [LARGE SCALE GENOMIC DNA]</scope>
    <source>
        <strain evidence="7 8">ATCC 50062</strain>
    </source>
</reference>
<dbReference type="eggNOG" id="KOG1906">
    <property type="taxonomic scope" value="Eukaryota"/>
</dbReference>
<evidence type="ECO:0000259" key="5">
    <source>
        <dbReference type="Pfam" id="PF04059"/>
    </source>
</evidence>
<feature type="domain" description="Mei2-like C-terminal RNA recognition motif" evidence="5">
    <location>
        <begin position="348"/>
        <end position="442"/>
    </location>
</feature>
<dbReference type="CDD" id="cd05402">
    <property type="entry name" value="NT_PAP_TUTase"/>
    <property type="match status" value="1"/>
</dbReference>
<accession>A0A0L0D9X2</accession>
<dbReference type="EMBL" id="GL349449">
    <property type="protein sequence ID" value="KNC48068.1"/>
    <property type="molecule type" value="Genomic_DNA"/>
</dbReference>
<proteinExistence type="predicted"/>
<dbReference type="OrthoDB" id="417481at2759"/>
<keyword evidence="8" id="KW-1185">Reference proteome</keyword>
<dbReference type="eggNOG" id="KOG4660">
    <property type="taxonomic scope" value="Eukaryota"/>
</dbReference>
<dbReference type="SUPFAM" id="SSF54928">
    <property type="entry name" value="RNA-binding domain, RBD"/>
    <property type="match status" value="1"/>
</dbReference>
<dbReference type="AlphaFoldDB" id="A0A0L0D9X2"/>
<evidence type="ECO:0000259" key="6">
    <source>
        <dbReference type="Pfam" id="PF22600"/>
    </source>
</evidence>
<dbReference type="InterPro" id="IPR045862">
    <property type="entry name" value="Trf4-like"/>
</dbReference>
<protein>
    <submittedName>
        <fullName evidence="7">PAP associated domain containing 5 isoform a</fullName>
    </submittedName>
</protein>
<dbReference type="GO" id="GO:0005730">
    <property type="term" value="C:nucleolus"/>
    <property type="evidence" value="ECO:0007669"/>
    <property type="project" value="TreeGrafter"/>
</dbReference>
<dbReference type="Proteomes" id="UP000054408">
    <property type="component" value="Unassembled WGS sequence"/>
</dbReference>
<dbReference type="PANTHER" id="PTHR23092:SF15">
    <property type="entry name" value="INACTIVE NON-CANONICAL POLY(A) RNA POLYMERASE PROTEIN TRF4-2-RELATED"/>
    <property type="match status" value="1"/>
</dbReference>
<evidence type="ECO:0000259" key="4">
    <source>
        <dbReference type="Pfam" id="PF03828"/>
    </source>
</evidence>
<dbReference type="SUPFAM" id="SSF81301">
    <property type="entry name" value="Nucleotidyltransferase"/>
    <property type="match status" value="1"/>
</dbReference>
<dbReference type="InterPro" id="IPR002058">
    <property type="entry name" value="PAP_assoc"/>
</dbReference>
<evidence type="ECO:0000256" key="1">
    <source>
        <dbReference type="ARBA" id="ARBA00022723"/>
    </source>
</evidence>
<name>A0A0L0D9X2_THETB</name>
<dbReference type="GO" id="GO:0003729">
    <property type="term" value="F:mRNA binding"/>
    <property type="evidence" value="ECO:0007669"/>
    <property type="project" value="TreeGrafter"/>
</dbReference>
<dbReference type="Pfam" id="PF04059">
    <property type="entry name" value="RRM_2"/>
    <property type="match status" value="1"/>
</dbReference>
<organism evidence="7 8">
    <name type="scientific">Thecamonas trahens ATCC 50062</name>
    <dbReference type="NCBI Taxonomy" id="461836"/>
    <lineage>
        <taxon>Eukaryota</taxon>
        <taxon>Apusozoa</taxon>
        <taxon>Apusomonadida</taxon>
        <taxon>Apusomonadidae</taxon>
        <taxon>Thecamonas</taxon>
    </lineage>
</organism>
<feature type="compositionally biased region" description="Low complexity" evidence="3">
    <location>
        <begin position="499"/>
        <end position="533"/>
    </location>
</feature>
<dbReference type="GO" id="GO:0031499">
    <property type="term" value="C:TRAMP complex"/>
    <property type="evidence" value="ECO:0007669"/>
    <property type="project" value="TreeGrafter"/>
</dbReference>
<evidence type="ECO:0000313" key="8">
    <source>
        <dbReference type="Proteomes" id="UP000054408"/>
    </source>
</evidence>
<dbReference type="Gene3D" id="3.30.460.10">
    <property type="entry name" value="Beta Polymerase, domain 2"/>
    <property type="match status" value="1"/>
</dbReference>
<dbReference type="STRING" id="461836.A0A0L0D9X2"/>
<dbReference type="RefSeq" id="XP_013759083.1">
    <property type="nucleotide sequence ID" value="XM_013903629.1"/>
</dbReference>
<evidence type="ECO:0000313" key="7">
    <source>
        <dbReference type="EMBL" id="KNC48068.1"/>
    </source>
</evidence>
<dbReference type="SUPFAM" id="SSF81631">
    <property type="entry name" value="PAP/OAS1 substrate-binding domain"/>
    <property type="match status" value="1"/>
</dbReference>
<evidence type="ECO:0000256" key="2">
    <source>
        <dbReference type="ARBA" id="ARBA00022842"/>
    </source>
</evidence>
<dbReference type="InterPro" id="IPR035979">
    <property type="entry name" value="RBD_domain_sf"/>
</dbReference>
<gene>
    <name evidence="7" type="ORF">AMSG_04299</name>
</gene>
<dbReference type="PANTHER" id="PTHR23092">
    <property type="entry name" value="POLY(A) RNA POLYMERASE"/>
    <property type="match status" value="1"/>
</dbReference>
<dbReference type="Gene3D" id="1.10.1410.10">
    <property type="match status" value="1"/>
</dbReference>
<dbReference type="GO" id="GO:1990817">
    <property type="term" value="F:poly(A) RNA polymerase activity"/>
    <property type="evidence" value="ECO:0007669"/>
    <property type="project" value="InterPro"/>
</dbReference>
<feature type="domain" description="PAP-associated" evidence="4">
    <location>
        <begin position="176"/>
        <end position="228"/>
    </location>
</feature>
<dbReference type="GO" id="GO:0043634">
    <property type="term" value="P:polyadenylation-dependent ncRNA catabolic process"/>
    <property type="evidence" value="ECO:0007669"/>
    <property type="project" value="TreeGrafter"/>
</dbReference>